<evidence type="ECO:0000313" key="1">
    <source>
        <dbReference type="EMBL" id="KAF6449480.1"/>
    </source>
</evidence>
<sequence>MWSWDHTHAVHSNYVSFLMSRDSILNAKGDLPVAARKRSLPGGRRGLSRRLSGYDTKTTSKKEMHPFDITQSKTLVNQRTSSRTYKDNSPNGGDILQIIYLIIYYLEYTKNYCNLVIKR</sequence>
<keyword evidence="2" id="KW-1185">Reference proteome</keyword>
<dbReference type="Proteomes" id="UP000593571">
    <property type="component" value="Unassembled WGS sequence"/>
</dbReference>
<dbReference type="AlphaFoldDB" id="A0A7J8FP87"/>
<reference evidence="1 2" key="1">
    <citation type="journal article" date="2020" name="Nature">
        <title>Six reference-quality genomes reveal evolution of bat adaptations.</title>
        <authorList>
            <person name="Jebb D."/>
            <person name="Huang Z."/>
            <person name="Pippel M."/>
            <person name="Hughes G.M."/>
            <person name="Lavrichenko K."/>
            <person name="Devanna P."/>
            <person name="Winkler S."/>
            <person name="Jermiin L.S."/>
            <person name="Skirmuntt E.C."/>
            <person name="Katzourakis A."/>
            <person name="Burkitt-Gray L."/>
            <person name="Ray D.A."/>
            <person name="Sullivan K.A.M."/>
            <person name="Roscito J.G."/>
            <person name="Kirilenko B.M."/>
            <person name="Davalos L.M."/>
            <person name="Corthals A.P."/>
            <person name="Power M.L."/>
            <person name="Jones G."/>
            <person name="Ransome R.D."/>
            <person name="Dechmann D.K.N."/>
            <person name="Locatelli A.G."/>
            <person name="Puechmaille S.J."/>
            <person name="Fedrigo O."/>
            <person name="Jarvis E.D."/>
            <person name="Hiller M."/>
            <person name="Vernes S.C."/>
            <person name="Myers E.W."/>
            <person name="Teeling E.C."/>
        </authorList>
    </citation>
    <scope>NUCLEOTIDE SEQUENCE [LARGE SCALE GENOMIC DNA]</scope>
    <source>
        <strain evidence="1">MRouAeg1</strain>
        <tissue evidence="1">Muscle</tissue>
    </source>
</reference>
<protein>
    <submittedName>
        <fullName evidence="1">Zinc finger protein 354C</fullName>
    </submittedName>
</protein>
<proteinExistence type="predicted"/>
<dbReference type="EMBL" id="JACASE010000007">
    <property type="protein sequence ID" value="KAF6449480.1"/>
    <property type="molecule type" value="Genomic_DNA"/>
</dbReference>
<name>A0A7J8FP87_ROUAE</name>
<gene>
    <name evidence="1" type="ORF">HJG63_021107</name>
</gene>
<accession>A0A7J8FP87</accession>
<organism evidence="1 2">
    <name type="scientific">Rousettus aegyptiacus</name>
    <name type="common">Egyptian fruit bat</name>
    <name type="synonym">Pteropus aegyptiacus</name>
    <dbReference type="NCBI Taxonomy" id="9407"/>
    <lineage>
        <taxon>Eukaryota</taxon>
        <taxon>Metazoa</taxon>
        <taxon>Chordata</taxon>
        <taxon>Craniata</taxon>
        <taxon>Vertebrata</taxon>
        <taxon>Euteleostomi</taxon>
        <taxon>Mammalia</taxon>
        <taxon>Eutheria</taxon>
        <taxon>Laurasiatheria</taxon>
        <taxon>Chiroptera</taxon>
        <taxon>Yinpterochiroptera</taxon>
        <taxon>Pteropodoidea</taxon>
        <taxon>Pteropodidae</taxon>
        <taxon>Rousettinae</taxon>
        <taxon>Rousettus</taxon>
    </lineage>
</organism>
<comment type="caution">
    <text evidence="1">The sequence shown here is derived from an EMBL/GenBank/DDBJ whole genome shotgun (WGS) entry which is preliminary data.</text>
</comment>
<evidence type="ECO:0000313" key="2">
    <source>
        <dbReference type="Proteomes" id="UP000593571"/>
    </source>
</evidence>